<dbReference type="GO" id="GO:0005524">
    <property type="term" value="F:ATP binding"/>
    <property type="evidence" value="ECO:0007669"/>
    <property type="project" value="UniProtKB-KW"/>
</dbReference>
<evidence type="ECO:0000313" key="10">
    <source>
        <dbReference type="EMBL" id="KAJ6646349.1"/>
    </source>
</evidence>
<keyword evidence="2" id="KW-0547">Nucleotide-binding</keyword>
<dbReference type="GO" id="GO:0016787">
    <property type="term" value="F:hydrolase activity"/>
    <property type="evidence" value="ECO:0007669"/>
    <property type="project" value="UniProtKB-KW"/>
</dbReference>
<keyword evidence="3" id="KW-0378">Hydrolase</keyword>
<dbReference type="AlphaFoldDB" id="A0A9Q0N9W1"/>
<evidence type="ECO:0000256" key="1">
    <source>
        <dbReference type="ARBA" id="ARBA00012552"/>
    </source>
</evidence>
<dbReference type="FunFam" id="3.40.50.300:FF:000750">
    <property type="entry name" value="Putative ATP-dependent RNA helicase DHX33"/>
    <property type="match status" value="1"/>
</dbReference>
<dbReference type="Gene3D" id="1.20.120.1080">
    <property type="match status" value="1"/>
</dbReference>
<evidence type="ECO:0000256" key="7">
    <source>
        <dbReference type="SAM" id="MobiDB-lite"/>
    </source>
</evidence>
<feature type="compositionally biased region" description="Low complexity" evidence="7">
    <location>
        <begin position="27"/>
        <end position="39"/>
    </location>
</feature>
<dbReference type="Gene3D" id="3.40.50.300">
    <property type="entry name" value="P-loop containing nucleotide triphosphate hydrolases"/>
    <property type="match status" value="2"/>
</dbReference>
<dbReference type="GO" id="GO:0003724">
    <property type="term" value="F:RNA helicase activity"/>
    <property type="evidence" value="ECO:0007669"/>
    <property type="project" value="UniProtKB-EC"/>
</dbReference>
<dbReference type="SMART" id="SM00487">
    <property type="entry name" value="DEXDc"/>
    <property type="match status" value="1"/>
</dbReference>
<dbReference type="InterPro" id="IPR027417">
    <property type="entry name" value="P-loop_NTPase"/>
</dbReference>
<dbReference type="OrthoDB" id="10253254at2759"/>
<evidence type="ECO:0000259" key="8">
    <source>
        <dbReference type="PROSITE" id="PS51192"/>
    </source>
</evidence>
<dbReference type="GO" id="GO:0005730">
    <property type="term" value="C:nucleolus"/>
    <property type="evidence" value="ECO:0007669"/>
    <property type="project" value="TreeGrafter"/>
</dbReference>
<dbReference type="FunFam" id="3.40.50.300:FF:000145">
    <property type="entry name" value="probable ATP-dependent RNA helicase DHX40"/>
    <property type="match status" value="1"/>
</dbReference>
<evidence type="ECO:0000313" key="11">
    <source>
        <dbReference type="Proteomes" id="UP001151699"/>
    </source>
</evidence>
<dbReference type="InterPro" id="IPR001650">
    <property type="entry name" value="Helicase_C-like"/>
</dbReference>
<dbReference type="CDD" id="cd18791">
    <property type="entry name" value="SF2_C_RHA"/>
    <property type="match status" value="1"/>
</dbReference>
<dbReference type="PANTHER" id="PTHR18934">
    <property type="entry name" value="ATP-DEPENDENT RNA HELICASE"/>
    <property type="match status" value="1"/>
</dbReference>
<dbReference type="InterPro" id="IPR048333">
    <property type="entry name" value="HA2_WH"/>
</dbReference>
<dbReference type="GO" id="GO:0045943">
    <property type="term" value="P:positive regulation of transcription by RNA polymerase I"/>
    <property type="evidence" value="ECO:0007669"/>
    <property type="project" value="TreeGrafter"/>
</dbReference>
<dbReference type="Proteomes" id="UP001151699">
    <property type="component" value="Chromosome A"/>
</dbReference>
<accession>A0A9Q0N9W1</accession>
<dbReference type="PROSITE" id="PS51194">
    <property type="entry name" value="HELICASE_CTER"/>
    <property type="match status" value="1"/>
</dbReference>
<dbReference type="InterPro" id="IPR011545">
    <property type="entry name" value="DEAD/DEAH_box_helicase_dom"/>
</dbReference>
<dbReference type="InterPro" id="IPR011709">
    <property type="entry name" value="DEAD-box_helicase_OB_fold"/>
</dbReference>
<dbReference type="EMBL" id="WJQU01000001">
    <property type="protein sequence ID" value="KAJ6646349.1"/>
    <property type="molecule type" value="Genomic_DNA"/>
</dbReference>
<dbReference type="InterPro" id="IPR014001">
    <property type="entry name" value="Helicase_ATP-bd"/>
</dbReference>
<evidence type="ECO:0000259" key="9">
    <source>
        <dbReference type="PROSITE" id="PS51194"/>
    </source>
</evidence>
<dbReference type="PANTHER" id="PTHR18934:SF118">
    <property type="entry name" value="ATP-DEPENDENT RNA HELICASE DHX33"/>
    <property type="match status" value="1"/>
</dbReference>
<sequence>MSTRKLTNGHSNSNNNNNNDQFKRFKSNNNSSNDFPKNNLPNSGQNANGRSLSIDEQRHQLPVYKVRKQLLNKIASSKTLIVIGETGSGKTTQIPQMIHESIKVNVGIIAVTQPRRVAAITIAKRVALEQKCCIGDTVGYTVRFEDVTSPKTKIKYMTDGSLLREALSDKFLRKYRVIILDEAHERTINTDVLFGIVKEAQRLRMEKGLLPLKIIIMSATMDVDHFSKYFNNCEPIYLAGRTYPVKVLHTAETQSDYLNACLVTLFQIHKTIPVNHDVLIFLTGQDEIENLASQIRCIVKVSNELGGPMIRVFPLYAQLNQNKQLEVFQPSTNNYRKVILSTNIAETSLTIKGIKYVIDSGMVKRKMYDSVTGMDTLKVTRISQDQAWQRTGRAGRESEGFCYRTYTMNEYRMMPAVSVPEILRSNITATVLQLLALGINCRKFDFLDKPSDKDIENAQKQLYELGAITKPNGDELTEVGWNMSKFPLDPRFSKMLLSSIEFGCLDEMLSIVSILSGETIFYQSDDPDKRVEALKAHAKFESIHGDHLTVLNVYNEFKHAERHRTFCHENYLHYRNLEYARDVRRQLSVICERLQLKMSSCGNDYDQVRKCLLTGLYNNVAEMQQDHNFVSVTGRLKTKIHPSSVLNNKANLKFVLFTELVQTSMNFMRIVSSIEPEWIEEVVPNCGLSNRLSIFNQKVNEN</sequence>
<protein>
    <recommendedName>
        <fullName evidence="1">RNA helicase</fullName>
        <ecNumber evidence="1">3.6.4.13</ecNumber>
    </recommendedName>
</protein>
<evidence type="ECO:0000256" key="2">
    <source>
        <dbReference type="ARBA" id="ARBA00022741"/>
    </source>
</evidence>
<feature type="compositionally biased region" description="Polar residues" evidence="7">
    <location>
        <begin position="40"/>
        <end position="50"/>
    </location>
</feature>
<dbReference type="Pfam" id="PF00270">
    <property type="entry name" value="DEAD"/>
    <property type="match status" value="1"/>
</dbReference>
<dbReference type="SMART" id="SM00847">
    <property type="entry name" value="HA2"/>
    <property type="match status" value="1"/>
</dbReference>
<keyword evidence="11" id="KW-1185">Reference proteome</keyword>
<feature type="region of interest" description="Disordered" evidence="7">
    <location>
        <begin position="1"/>
        <end position="50"/>
    </location>
</feature>
<dbReference type="SMART" id="SM00490">
    <property type="entry name" value="HELICc"/>
    <property type="match status" value="1"/>
</dbReference>
<feature type="compositionally biased region" description="Polar residues" evidence="7">
    <location>
        <begin position="1"/>
        <end position="10"/>
    </location>
</feature>
<dbReference type="Pfam" id="PF07717">
    <property type="entry name" value="OB_NTP_bind"/>
    <property type="match status" value="1"/>
</dbReference>
<keyword evidence="5" id="KW-0067">ATP-binding</keyword>
<comment type="caution">
    <text evidence="10">The sequence shown here is derived from an EMBL/GenBank/DDBJ whole genome shotgun (WGS) entry which is preliminary data.</text>
</comment>
<name>A0A9Q0N9W1_9DIPT</name>
<proteinExistence type="predicted"/>
<evidence type="ECO:0000256" key="5">
    <source>
        <dbReference type="ARBA" id="ARBA00022840"/>
    </source>
</evidence>
<evidence type="ECO:0000256" key="4">
    <source>
        <dbReference type="ARBA" id="ARBA00022806"/>
    </source>
</evidence>
<dbReference type="SUPFAM" id="SSF52540">
    <property type="entry name" value="P-loop containing nucleoside triphosphate hydrolases"/>
    <property type="match status" value="1"/>
</dbReference>
<gene>
    <name evidence="10" type="primary">Dhx33</name>
    <name evidence="10" type="ORF">Bhyg_01560</name>
</gene>
<dbReference type="GO" id="GO:0003725">
    <property type="term" value="F:double-stranded RNA binding"/>
    <property type="evidence" value="ECO:0007669"/>
    <property type="project" value="TreeGrafter"/>
</dbReference>
<dbReference type="CDD" id="cd17978">
    <property type="entry name" value="DEXHc_DHX33"/>
    <property type="match status" value="1"/>
</dbReference>
<reference evidence="10" key="1">
    <citation type="submission" date="2022-07" db="EMBL/GenBank/DDBJ databases">
        <authorList>
            <person name="Trinca V."/>
            <person name="Uliana J.V.C."/>
            <person name="Torres T.T."/>
            <person name="Ward R.J."/>
            <person name="Monesi N."/>
        </authorList>
    </citation>
    <scope>NUCLEOTIDE SEQUENCE</scope>
    <source>
        <strain evidence="10">HSMRA1968</strain>
        <tissue evidence="10">Whole embryos</tissue>
    </source>
</reference>
<dbReference type="InterPro" id="IPR007502">
    <property type="entry name" value="Helicase-assoc_dom"/>
</dbReference>
<dbReference type="Pfam" id="PF00271">
    <property type="entry name" value="Helicase_C"/>
    <property type="match status" value="1"/>
</dbReference>
<feature type="domain" description="Helicase ATP-binding" evidence="8">
    <location>
        <begin position="71"/>
        <end position="239"/>
    </location>
</feature>
<dbReference type="PROSITE" id="PS51192">
    <property type="entry name" value="HELICASE_ATP_BIND_1"/>
    <property type="match status" value="1"/>
</dbReference>
<dbReference type="Pfam" id="PF04408">
    <property type="entry name" value="WHD_HA2"/>
    <property type="match status" value="1"/>
</dbReference>
<comment type="catalytic activity">
    <reaction evidence="6">
        <text>ATP + H2O = ADP + phosphate + H(+)</text>
        <dbReference type="Rhea" id="RHEA:13065"/>
        <dbReference type="ChEBI" id="CHEBI:15377"/>
        <dbReference type="ChEBI" id="CHEBI:15378"/>
        <dbReference type="ChEBI" id="CHEBI:30616"/>
        <dbReference type="ChEBI" id="CHEBI:43474"/>
        <dbReference type="ChEBI" id="CHEBI:456216"/>
        <dbReference type="EC" id="3.6.4.13"/>
    </reaction>
</comment>
<keyword evidence="4 10" id="KW-0347">Helicase</keyword>
<dbReference type="Pfam" id="PF21010">
    <property type="entry name" value="HA2_C"/>
    <property type="match status" value="1"/>
</dbReference>
<evidence type="ECO:0000256" key="6">
    <source>
        <dbReference type="ARBA" id="ARBA00047984"/>
    </source>
</evidence>
<dbReference type="EC" id="3.6.4.13" evidence="1"/>
<evidence type="ECO:0000256" key="3">
    <source>
        <dbReference type="ARBA" id="ARBA00022801"/>
    </source>
</evidence>
<organism evidence="10 11">
    <name type="scientific">Pseudolycoriella hygida</name>
    <dbReference type="NCBI Taxonomy" id="35572"/>
    <lineage>
        <taxon>Eukaryota</taxon>
        <taxon>Metazoa</taxon>
        <taxon>Ecdysozoa</taxon>
        <taxon>Arthropoda</taxon>
        <taxon>Hexapoda</taxon>
        <taxon>Insecta</taxon>
        <taxon>Pterygota</taxon>
        <taxon>Neoptera</taxon>
        <taxon>Endopterygota</taxon>
        <taxon>Diptera</taxon>
        <taxon>Nematocera</taxon>
        <taxon>Sciaroidea</taxon>
        <taxon>Sciaridae</taxon>
        <taxon>Pseudolycoriella</taxon>
    </lineage>
</organism>
<feature type="domain" description="Helicase C-terminal" evidence="9">
    <location>
        <begin position="264"/>
        <end position="438"/>
    </location>
</feature>